<gene>
    <name evidence="14" type="ORF">GCM10010358_10750</name>
</gene>
<evidence type="ECO:0000256" key="4">
    <source>
        <dbReference type="ARBA" id="ARBA00022679"/>
    </source>
</evidence>
<dbReference type="EC" id="2.7.13.3" evidence="2"/>
<feature type="transmembrane region" description="Helical" evidence="10">
    <location>
        <begin position="199"/>
        <end position="219"/>
    </location>
</feature>
<dbReference type="InterPro" id="IPR050482">
    <property type="entry name" value="Sensor_HK_TwoCompSys"/>
</dbReference>
<dbReference type="Proteomes" id="UP000619244">
    <property type="component" value="Unassembled WGS sequence"/>
</dbReference>
<keyword evidence="10" id="KW-0472">Membrane</keyword>
<dbReference type="Pfam" id="PF13796">
    <property type="entry name" value="Sensor"/>
    <property type="match status" value="1"/>
</dbReference>
<comment type="caution">
    <text evidence="14">The sequence shown here is derived from an EMBL/GenBank/DDBJ whole genome shotgun (WGS) entry which is preliminary data.</text>
</comment>
<evidence type="ECO:0000313" key="15">
    <source>
        <dbReference type="Proteomes" id="UP000619244"/>
    </source>
</evidence>
<dbReference type="EMBL" id="BMVU01000003">
    <property type="protein sequence ID" value="GGX58551.1"/>
    <property type="molecule type" value="Genomic_DNA"/>
</dbReference>
<sequence>MSHSCAGPPPPSPGGGGPSAVAVRGWEHDGMNTVPAALRPRLRRAAVDTLVGTAIAAGAMLSVVLFLTTTYFVILCLIGIGFVALPYLTTAVRRLCDLARRAAARSGVPVERPYRPEPEEIERDIVGWMRRCKWILADPATWRDLLWLLLNSVVGLAGFAPAALLYYAGEGLVLAGGLWRPLAEDGEGRWYASVTVDSWPAALAAAALALVVLAGWVLLSPPVLKGYAHFVRFLLGPTRRSELASRVRHLSETRSGALDTQAAELRRIERDLHDGAQARLVGLGLQLGAVERKLGPDDEEARQLLREARTSSVQALRELRDLVRGIHPPVLAERGLADALRALGLASPLPVTVVVDLPGKLPDPVESAAYFSVSELLTNALKHADAERVEVVAHYADGALRARVTDDGRGGARASAGSGLEGIRRRLASFDGVLEIDSPPGGPTVITMELPCALSSPKTSSS</sequence>
<protein>
    <recommendedName>
        <fullName evidence="2">histidine kinase</fullName>
        <ecNumber evidence="2">2.7.13.3</ecNumber>
    </recommendedName>
</protein>
<dbReference type="InterPro" id="IPR003594">
    <property type="entry name" value="HATPase_dom"/>
</dbReference>
<feature type="domain" description="Histidine kinase/HSP90-like ATPase" evidence="11">
    <location>
        <begin position="373"/>
        <end position="452"/>
    </location>
</feature>
<dbReference type="Pfam" id="PF07730">
    <property type="entry name" value="HisKA_3"/>
    <property type="match status" value="1"/>
</dbReference>
<dbReference type="SUPFAM" id="SSF55874">
    <property type="entry name" value="ATPase domain of HSP90 chaperone/DNA topoisomerase II/histidine kinase"/>
    <property type="match status" value="1"/>
</dbReference>
<evidence type="ECO:0000256" key="9">
    <source>
        <dbReference type="SAM" id="MobiDB-lite"/>
    </source>
</evidence>
<evidence type="ECO:0000259" key="12">
    <source>
        <dbReference type="Pfam" id="PF07730"/>
    </source>
</evidence>
<dbReference type="GO" id="GO:0016020">
    <property type="term" value="C:membrane"/>
    <property type="evidence" value="ECO:0007669"/>
    <property type="project" value="InterPro"/>
</dbReference>
<dbReference type="Gene3D" id="1.20.5.1930">
    <property type="match status" value="1"/>
</dbReference>
<evidence type="ECO:0000256" key="8">
    <source>
        <dbReference type="ARBA" id="ARBA00023012"/>
    </source>
</evidence>
<evidence type="ECO:0000313" key="14">
    <source>
        <dbReference type="EMBL" id="GGX58551.1"/>
    </source>
</evidence>
<evidence type="ECO:0000259" key="11">
    <source>
        <dbReference type="Pfam" id="PF02518"/>
    </source>
</evidence>
<reference evidence="14" key="2">
    <citation type="submission" date="2020-09" db="EMBL/GenBank/DDBJ databases">
        <authorList>
            <person name="Sun Q."/>
            <person name="Ohkuma M."/>
        </authorList>
    </citation>
    <scope>NUCLEOTIDE SEQUENCE</scope>
    <source>
        <strain evidence="14">JCM 4790</strain>
    </source>
</reference>
<feature type="transmembrane region" description="Helical" evidence="10">
    <location>
        <begin position="145"/>
        <end position="168"/>
    </location>
</feature>
<feature type="domain" description="Signal transduction histidine kinase subgroup 3 dimerisation and phosphoacceptor" evidence="12">
    <location>
        <begin position="264"/>
        <end position="331"/>
    </location>
</feature>
<dbReference type="GO" id="GO:0046983">
    <property type="term" value="F:protein dimerization activity"/>
    <property type="evidence" value="ECO:0007669"/>
    <property type="project" value="InterPro"/>
</dbReference>
<evidence type="ECO:0000256" key="2">
    <source>
        <dbReference type="ARBA" id="ARBA00012438"/>
    </source>
</evidence>
<evidence type="ECO:0000256" key="5">
    <source>
        <dbReference type="ARBA" id="ARBA00022741"/>
    </source>
</evidence>
<comment type="catalytic activity">
    <reaction evidence="1">
        <text>ATP + protein L-histidine = ADP + protein N-phospho-L-histidine.</text>
        <dbReference type="EC" id="2.7.13.3"/>
    </reaction>
</comment>
<reference evidence="14" key="1">
    <citation type="journal article" date="2014" name="Int. J. Syst. Evol. Microbiol.">
        <title>Complete genome sequence of Corynebacterium casei LMG S-19264T (=DSM 44701T), isolated from a smear-ripened cheese.</title>
        <authorList>
            <consortium name="US DOE Joint Genome Institute (JGI-PGF)"/>
            <person name="Walter F."/>
            <person name="Albersmeier A."/>
            <person name="Kalinowski J."/>
            <person name="Ruckert C."/>
        </authorList>
    </citation>
    <scope>NUCLEOTIDE SEQUENCE</scope>
    <source>
        <strain evidence="14">JCM 4790</strain>
    </source>
</reference>
<keyword evidence="7" id="KW-0067">ATP-binding</keyword>
<keyword evidence="3" id="KW-0597">Phosphoprotein</keyword>
<dbReference type="PANTHER" id="PTHR24421:SF10">
    <property type="entry name" value="NITRATE_NITRITE SENSOR PROTEIN NARQ"/>
    <property type="match status" value="1"/>
</dbReference>
<evidence type="ECO:0000259" key="13">
    <source>
        <dbReference type="Pfam" id="PF13796"/>
    </source>
</evidence>
<keyword evidence="10" id="KW-0812">Transmembrane</keyword>
<keyword evidence="8" id="KW-0902">Two-component regulatory system</keyword>
<dbReference type="CDD" id="cd16917">
    <property type="entry name" value="HATPase_UhpB-NarQ-NarX-like"/>
    <property type="match status" value="1"/>
</dbReference>
<feature type="domain" description="Putative sensor" evidence="13">
    <location>
        <begin position="53"/>
        <end position="235"/>
    </location>
</feature>
<dbReference type="GO" id="GO:0000155">
    <property type="term" value="F:phosphorelay sensor kinase activity"/>
    <property type="evidence" value="ECO:0007669"/>
    <property type="project" value="InterPro"/>
</dbReference>
<evidence type="ECO:0000256" key="1">
    <source>
        <dbReference type="ARBA" id="ARBA00000085"/>
    </source>
</evidence>
<evidence type="ECO:0000256" key="7">
    <source>
        <dbReference type="ARBA" id="ARBA00022840"/>
    </source>
</evidence>
<feature type="region of interest" description="Disordered" evidence="9">
    <location>
        <begin position="1"/>
        <end position="22"/>
    </location>
</feature>
<keyword evidence="15" id="KW-1185">Reference proteome</keyword>
<keyword evidence="5" id="KW-0547">Nucleotide-binding</keyword>
<dbReference type="Pfam" id="PF02518">
    <property type="entry name" value="HATPase_c"/>
    <property type="match status" value="1"/>
</dbReference>
<dbReference type="InterPro" id="IPR011712">
    <property type="entry name" value="Sig_transdc_His_kin_sub3_dim/P"/>
</dbReference>
<keyword evidence="4" id="KW-0808">Transferase</keyword>
<dbReference type="InterPro" id="IPR025828">
    <property type="entry name" value="Put_sensor_dom"/>
</dbReference>
<dbReference type="Gene3D" id="3.30.565.10">
    <property type="entry name" value="Histidine kinase-like ATPase, C-terminal domain"/>
    <property type="match status" value="1"/>
</dbReference>
<dbReference type="InterPro" id="IPR036890">
    <property type="entry name" value="HATPase_C_sf"/>
</dbReference>
<dbReference type="GO" id="GO:0005524">
    <property type="term" value="F:ATP binding"/>
    <property type="evidence" value="ECO:0007669"/>
    <property type="project" value="UniProtKB-KW"/>
</dbReference>
<dbReference type="AlphaFoldDB" id="A0A918KER3"/>
<proteinExistence type="predicted"/>
<name>A0A918KER3_9ACTN</name>
<keyword evidence="6 14" id="KW-0418">Kinase</keyword>
<accession>A0A918KER3</accession>
<feature type="transmembrane region" description="Helical" evidence="10">
    <location>
        <begin position="71"/>
        <end position="92"/>
    </location>
</feature>
<keyword evidence="10" id="KW-1133">Transmembrane helix</keyword>
<evidence type="ECO:0000256" key="6">
    <source>
        <dbReference type="ARBA" id="ARBA00022777"/>
    </source>
</evidence>
<organism evidence="14 15">
    <name type="scientific">Streptomyces minutiscleroticus</name>
    <dbReference type="NCBI Taxonomy" id="68238"/>
    <lineage>
        <taxon>Bacteria</taxon>
        <taxon>Bacillati</taxon>
        <taxon>Actinomycetota</taxon>
        <taxon>Actinomycetes</taxon>
        <taxon>Kitasatosporales</taxon>
        <taxon>Streptomycetaceae</taxon>
        <taxon>Streptomyces</taxon>
    </lineage>
</organism>
<evidence type="ECO:0000256" key="10">
    <source>
        <dbReference type="SAM" id="Phobius"/>
    </source>
</evidence>
<evidence type="ECO:0000256" key="3">
    <source>
        <dbReference type="ARBA" id="ARBA00022553"/>
    </source>
</evidence>
<dbReference type="PANTHER" id="PTHR24421">
    <property type="entry name" value="NITRATE/NITRITE SENSOR PROTEIN NARX-RELATED"/>
    <property type="match status" value="1"/>
</dbReference>